<dbReference type="InterPro" id="IPR023296">
    <property type="entry name" value="Glyco_hydro_beta-prop_sf"/>
</dbReference>
<evidence type="ECO:0000256" key="5">
    <source>
        <dbReference type="RuleBase" id="RU362110"/>
    </source>
</evidence>
<dbReference type="FunFam" id="2.60.120.560:FF:000002">
    <property type="entry name" value="Beta-fructofuranosidase, insoluble isoenzyme CWINV1"/>
    <property type="match status" value="1"/>
</dbReference>
<dbReference type="InterPro" id="IPR013148">
    <property type="entry name" value="Glyco_hydro_32_N"/>
</dbReference>
<dbReference type="FunFam" id="2.115.10.20:FF:000001">
    <property type="entry name" value="Beta-fructofuranosidase, insoluble isoenzyme CWINV1"/>
    <property type="match status" value="1"/>
</dbReference>
<dbReference type="Pfam" id="PF08244">
    <property type="entry name" value="Glyco_hydro_32C"/>
    <property type="match status" value="1"/>
</dbReference>
<evidence type="ECO:0000259" key="7">
    <source>
        <dbReference type="Pfam" id="PF00251"/>
    </source>
</evidence>
<dbReference type="GO" id="GO:0005975">
    <property type="term" value="P:carbohydrate metabolic process"/>
    <property type="evidence" value="ECO:0007669"/>
    <property type="project" value="InterPro"/>
</dbReference>
<evidence type="ECO:0000256" key="2">
    <source>
        <dbReference type="ARBA" id="ARBA00022801"/>
    </source>
</evidence>
<feature type="domain" description="Glycosyl hydrolase family 32 N-terminal" evidence="7">
    <location>
        <begin position="38"/>
        <end position="350"/>
    </location>
</feature>
<proteinExistence type="inferred from homology"/>
<evidence type="ECO:0000256" key="4">
    <source>
        <dbReference type="ARBA" id="ARBA00023295"/>
    </source>
</evidence>
<keyword evidence="3" id="KW-0865">Zymogen</keyword>
<dbReference type="GO" id="GO:0004553">
    <property type="term" value="F:hydrolase activity, hydrolyzing O-glycosyl compounds"/>
    <property type="evidence" value="ECO:0007669"/>
    <property type="project" value="InterPro"/>
</dbReference>
<evidence type="ECO:0000256" key="3">
    <source>
        <dbReference type="ARBA" id="ARBA00023145"/>
    </source>
</evidence>
<feature type="domain" description="Glycosyl hydrolase family 32 C-terminal" evidence="8">
    <location>
        <begin position="353"/>
        <end position="546"/>
    </location>
</feature>
<evidence type="ECO:0000259" key="8">
    <source>
        <dbReference type="Pfam" id="PF08244"/>
    </source>
</evidence>
<dbReference type="SUPFAM" id="SSF49899">
    <property type="entry name" value="Concanavalin A-like lectins/glucanases"/>
    <property type="match status" value="1"/>
</dbReference>
<comment type="caution">
    <text evidence="9">The sequence shown here is derived from an EMBL/GenBank/DDBJ whole genome shotgun (WGS) entry which is preliminary data.</text>
</comment>
<keyword evidence="6" id="KW-0732">Signal</keyword>
<dbReference type="Gene3D" id="2.60.120.560">
    <property type="entry name" value="Exo-inulinase, domain 1"/>
    <property type="match status" value="1"/>
</dbReference>
<sequence length="555" mass="62533">MERFVTLVVGLCFLLVGNGFDVAVSSPTEQQPYRTAYHFQPPKNWMNGPMYYKGIYHLFYQANPHGAVWGNISWGHSISYDLVNWVHLDYAIYPSEPYDINGCWSGSVTILSGGNPAILYTGINFENNQVQNLAVPRNLSDPFLKEWVKSPYNPLMTPLGGIDPKQYRDPTTAWLGPDKVWRAIIGSQINGHGTALLYHSKTFFNWTRGENPLHFSNKTGMWECPDFYPVSISVKNGLDTSVQGRDIKHVLKASFSDHDYYVIGKYDVQTDKYIVDFDFMDSGEQFRYDYGIFYASKTFYDSAKKRRILWGWVTEADSQSDDINKGWAGLQSFPRSILLDKSGRQLVQWPVEEVEKLRTKQVNLHNKELKGGSVHEISGVTASQADVEISFELSNLKEAEFIHANLVDPQVLCSQRKASTKGTIGPFGLLVLASKDLTEQTAISFQIFKGLKKYNVLMCSDQSRSSLREGVDKTTFGAFVDVDPSREKISLRSLIDHSIVESFGGEGRTCMTARVYPKLAIDKEAHLYAFNNGSQSVTITSLTAWSMKKAQIAPL</sequence>
<evidence type="ECO:0000313" key="10">
    <source>
        <dbReference type="Proteomes" id="UP001188597"/>
    </source>
</evidence>
<dbReference type="PANTHER" id="PTHR31953">
    <property type="entry name" value="BETA-FRUCTOFURANOSIDASE, INSOLUBLE ISOENZYME CWINV1-RELATED"/>
    <property type="match status" value="1"/>
</dbReference>
<keyword evidence="4 5" id="KW-0326">Glycosidase</keyword>
<dbReference type="InterPro" id="IPR050551">
    <property type="entry name" value="Fructan_Metab_Enzymes"/>
</dbReference>
<organism evidence="9 10">
    <name type="scientific">Escallonia herrerae</name>
    <dbReference type="NCBI Taxonomy" id="1293975"/>
    <lineage>
        <taxon>Eukaryota</taxon>
        <taxon>Viridiplantae</taxon>
        <taxon>Streptophyta</taxon>
        <taxon>Embryophyta</taxon>
        <taxon>Tracheophyta</taxon>
        <taxon>Spermatophyta</taxon>
        <taxon>Magnoliopsida</taxon>
        <taxon>eudicotyledons</taxon>
        <taxon>Gunneridae</taxon>
        <taxon>Pentapetalae</taxon>
        <taxon>asterids</taxon>
        <taxon>campanulids</taxon>
        <taxon>Escalloniales</taxon>
        <taxon>Escalloniaceae</taxon>
        <taxon>Escallonia</taxon>
    </lineage>
</organism>
<evidence type="ECO:0000256" key="1">
    <source>
        <dbReference type="ARBA" id="ARBA00009902"/>
    </source>
</evidence>
<protein>
    <submittedName>
        <fullName evidence="9">Uncharacterized protein</fullName>
    </submittedName>
</protein>
<comment type="similarity">
    <text evidence="1 5">Belongs to the glycosyl hydrolase 32 family.</text>
</comment>
<dbReference type="Pfam" id="PF00251">
    <property type="entry name" value="Glyco_hydro_32N"/>
    <property type="match status" value="1"/>
</dbReference>
<dbReference type="Proteomes" id="UP001188597">
    <property type="component" value="Unassembled WGS sequence"/>
</dbReference>
<name>A0AA88VGS9_9ASTE</name>
<dbReference type="SUPFAM" id="SSF75005">
    <property type="entry name" value="Arabinanase/levansucrase/invertase"/>
    <property type="match status" value="1"/>
</dbReference>
<dbReference type="EMBL" id="JAVXUP010001915">
    <property type="protein sequence ID" value="KAK3007029.1"/>
    <property type="molecule type" value="Genomic_DNA"/>
</dbReference>
<dbReference type="Gene3D" id="2.115.10.20">
    <property type="entry name" value="Glycosyl hydrolase domain, family 43"/>
    <property type="match status" value="1"/>
</dbReference>
<feature type="signal peptide" evidence="6">
    <location>
        <begin position="1"/>
        <end position="19"/>
    </location>
</feature>
<dbReference type="CDD" id="cd18624">
    <property type="entry name" value="GH32_Fruct1-like"/>
    <property type="match status" value="1"/>
</dbReference>
<dbReference type="InterPro" id="IPR013189">
    <property type="entry name" value="Glyco_hydro_32_C"/>
</dbReference>
<dbReference type="InterPro" id="IPR001362">
    <property type="entry name" value="Glyco_hydro_32"/>
</dbReference>
<reference evidence="9" key="1">
    <citation type="submission" date="2022-12" db="EMBL/GenBank/DDBJ databases">
        <title>Draft genome assemblies for two species of Escallonia (Escalloniales).</title>
        <authorList>
            <person name="Chanderbali A."/>
            <person name="Dervinis C."/>
            <person name="Anghel I."/>
            <person name="Soltis D."/>
            <person name="Soltis P."/>
            <person name="Zapata F."/>
        </authorList>
    </citation>
    <scope>NUCLEOTIDE SEQUENCE</scope>
    <source>
        <strain evidence="9">UCBG64.0493</strain>
        <tissue evidence="9">Leaf</tissue>
    </source>
</reference>
<feature type="chain" id="PRO_5041641459" evidence="6">
    <location>
        <begin position="20"/>
        <end position="555"/>
    </location>
</feature>
<dbReference type="SMART" id="SM00640">
    <property type="entry name" value="Glyco_32"/>
    <property type="match status" value="1"/>
</dbReference>
<keyword evidence="2 5" id="KW-0378">Hydrolase</keyword>
<keyword evidence="10" id="KW-1185">Reference proteome</keyword>
<dbReference type="InterPro" id="IPR013320">
    <property type="entry name" value="ConA-like_dom_sf"/>
</dbReference>
<accession>A0AA88VGS9</accession>
<evidence type="ECO:0000256" key="6">
    <source>
        <dbReference type="SAM" id="SignalP"/>
    </source>
</evidence>
<evidence type="ECO:0000313" key="9">
    <source>
        <dbReference type="EMBL" id="KAK3007029.1"/>
    </source>
</evidence>
<dbReference type="AlphaFoldDB" id="A0AA88VGS9"/>
<gene>
    <name evidence="9" type="ORF">RJ639_017324</name>
</gene>